<evidence type="ECO:0000313" key="2">
    <source>
        <dbReference type="Proteomes" id="UP000222564"/>
    </source>
</evidence>
<sequence length="41" mass="4821">MGHDNYHTLAMVSRHEARFLAMRNKGINEEQKNKFAFGRIT</sequence>
<keyword evidence="2" id="KW-1185">Reference proteome</keyword>
<name>A0A2C6MH62_9FIRM</name>
<proteinExistence type="predicted"/>
<organism evidence="1 2">
    <name type="scientific">Desulforamulus profundi</name>
    <dbReference type="NCBI Taxonomy" id="1383067"/>
    <lineage>
        <taxon>Bacteria</taxon>
        <taxon>Bacillati</taxon>
        <taxon>Bacillota</taxon>
        <taxon>Clostridia</taxon>
        <taxon>Eubacteriales</taxon>
        <taxon>Peptococcaceae</taxon>
        <taxon>Desulforamulus</taxon>
    </lineage>
</organism>
<dbReference type="Proteomes" id="UP000222564">
    <property type="component" value="Unassembled WGS sequence"/>
</dbReference>
<comment type="caution">
    <text evidence="1">The sequence shown here is derived from an EMBL/GenBank/DDBJ whole genome shotgun (WGS) entry which is preliminary data.</text>
</comment>
<evidence type="ECO:0000313" key="1">
    <source>
        <dbReference type="EMBL" id="PHJ39085.1"/>
    </source>
</evidence>
<dbReference type="AlphaFoldDB" id="A0A2C6MH62"/>
<dbReference type="EMBL" id="AWQQ01000037">
    <property type="protein sequence ID" value="PHJ39085.1"/>
    <property type="molecule type" value="Genomic_DNA"/>
</dbReference>
<accession>A0A2C6MH62</accession>
<gene>
    <name evidence="1" type="ORF">P378_05930</name>
</gene>
<reference evidence="1 2" key="1">
    <citation type="submission" date="2013-09" db="EMBL/GenBank/DDBJ databases">
        <title>Biodegradation of hydrocarbons in the deep terrestrial subsurface : characterization of a microbial consortium composed of two Desulfotomaculum species originating from a deep geological formation.</title>
        <authorList>
            <person name="Aullo T."/>
            <person name="Berlendis S."/>
            <person name="Lascourreges J.-F."/>
            <person name="Dessort D."/>
            <person name="Saint-Laurent S."/>
            <person name="Schraauwers B."/>
            <person name="Mas J."/>
            <person name="Magot M."/>
            <person name="Ranchou-Peyruse A."/>
        </authorList>
    </citation>
    <scope>NUCLEOTIDE SEQUENCE [LARGE SCALE GENOMIC DNA]</scope>
    <source>
        <strain evidence="1 2">Bs107</strain>
    </source>
</reference>
<protein>
    <submittedName>
        <fullName evidence="1">Uncharacterized protein</fullName>
    </submittedName>
</protein>